<dbReference type="AlphaFoldDB" id="A0AAV2YRH4"/>
<proteinExistence type="predicted"/>
<organism evidence="1 2">
    <name type="scientific">Lagenidium giganteum</name>
    <dbReference type="NCBI Taxonomy" id="4803"/>
    <lineage>
        <taxon>Eukaryota</taxon>
        <taxon>Sar</taxon>
        <taxon>Stramenopiles</taxon>
        <taxon>Oomycota</taxon>
        <taxon>Peronosporomycetes</taxon>
        <taxon>Pythiales</taxon>
        <taxon>Pythiaceae</taxon>
    </lineage>
</organism>
<reference evidence="1" key="2">
    <citation type="journal article" date="2023" name="Microbiol Resour">
        <title>Decontamination and Annotation of the Draft Genome Sequence of the Oomycete Lagenidium giganteum ARSEF 373.</title>
        <authorList>
            <person name="Morgan W.R."/>
            <person name="Tartar A."/>
        </authorList>
    </citation>
    <scope>NUCLEOTIDE SEQUENCE</scope>
    <source>
        <strain evidence="1">ARSEF 373</strain>
    </source>
</reference>
<evidence type="ECO:0008006" key="3">
    <source>
        <dbReference type="Google" id="ProtNLM"/>
    </source>
</evidence>
<sequence length="385" mass="44128">MVAPTPGRTRTTMSASAVVRRRLKNEQLQARPQRTLEFPSRPKDQYVAWIEHDDNSEKDAAKPVTVCVLWLRHVDTEDQWQCIIENPGYHARFDDDATDWEAAQRAAQALSHYELMTMLEVAMMDRSEEPVLEERAPVLDLVASTPYHMTLCLLWWAEEPQSQSEVNSPRRFEFAMYKTVPAPRQDAAESERTAAASAASKALARVRSILPVKSSWTMRGLPRRGLEAPEPEVVLEDRFVHPNATNTISFGISLIFLSLQSIENISHFEYFNWGRMVGKDDAPYFNVIADGVNFLQRGLYQVDLDVFYLEAQQTSNPYRVFIAGKSLENLLEIHFYKPVNPKVPIRRASSRMVLLFEPNEDLKIQFLKHTFALTSSRMTIHKLDS</sequence>
<reference evidence="1" key="1">
    <citation type="submission" date="2022-11" db="EMBL/GenBank/DDBJ databases">
        <authorList>
            <person name="Morgan W.R."/>
            <person name="Tartar A."/>
        </authorList>
    </citation>
    <scope>NUCLEOTIDE SEQUENCE</scope>
    <source>
        <strain evidence="1">ARSEF 373</strain>
    </source>
</reference>
<accession>A0AAV2YRH4</accession>
<evidence type="ECO:0000313" key="2">
    <source>
        <dbReference type="Proteomes" id="UP001146120"/>
    </source>
</evidence>
<comment type="caution">
    <text evidence="1">The sequence shown here is derived from an EMBL/GenBank/DDBJ whole genome shotgun (WGS) entry which is preliminary data.</text>
</comment>
<dbReference type="Proteomes" id="UP001146120">
    <property type="component" value="Unassembled WGS sequence"/>
</dbReference>
<evidence type="ECO:0000313" key="1">
    <source>
        <dbReference type="EMBL" id="DAZ96826.1"/>
    </source>
</evidence>
<keyword evidence="2" id="KW-1185">Reference proteome</keyword>
<gene>
    <name evidence="1" type="ORF">N0F65_007087</name>
</gene>
<protein>
    <recommendedName>
        <fullName evidence="3">Malectin-like domain-containing protein</fullName>
    </recommendedName>
</protein>
<name>A0AAV2YRH4_9STRA</name>
<dbReference type="EMBL" id="DAKRPA010000155">
    <property type="protein sequence ID" value="DAZ96826.1"/>
    <property type="molecule type" value="Genomic_DNA"/>
</dbReference>